<dbReference type="Gene3D" id="1.10.238.10">
    <property type="entry name" value="EF-hand"/>
    <property type="match status" value="1"/>
</dbReference>
<dbReference type="SMART" id="SM00248">
    <property type="entry name" value="ANK"/>
    <property type="match status" value="2"/>
</dbReference>
<evidence type="ECO:0000259" key="6">
    <source>
        <dbReference type="PROSITE" id="PS50222"/>
    </source>
</evidence>
<dbReference type="Gene3D" id="3.30.70.250">
    <property type="entry name" value="Malonyl-CoA ACP transacylase, ACP-binding"/>
    <property type="match status" value="1"/>
</dbReference>
<accession>A0A812UMC1</accession>
<feature type="domain" description="EF-hand" evidence="6">
    <location>
        <begin position="732"/>
        <end position="767"/>
    </location>
</feature>
<evidence type="ECO:0000256" key="1">
    <source>
        <dbReference type="ARBA" id="ARBA00022837"/>
    </source>
</evidence>
<evidence type="ECO:0000313" key="8">
    <source>
        <dbReference type="Proteomes" id="UP000604046"/>
    </source>
</evidence>
<dbReference type="EC" id="5.2.1.8" evidence="3"/>
<dbReference type="InterPro" id="IPR016035">
    <property type="entry name" value="Acyl_Trfase/lysoPLipase"/>
</dbReference>
<dbReference type="GO" id="GO:0005509">
    <property type="term" value="F:calcium ion binding"/>
    <property type="evidence" value="ECO:0007669"/>
    <property type="project" value="InterPro"/>
</dbReference>
<dbReference type="PROSITE" id="PS50222">
    <property type="entry name" value="EF_HAND_2"/>
    <property type="match status" value="2"/>
</dbReference>
<dbReference type="InterPro" id="IPR011992">
    <property type="entry name" value="EF-hand-dom_pair"/>
</dbReference>
<dbReference type="SUPFAM" id="SSF47473">
    <property type="entry name" value="EF-hand"/>
    <property type="match status" value="1"/>
</dbReference>
<reference evidence="7" key="1">
    <citation type="submission" date="2021-02" db="EMBL/GenBank/DDBJ databases">
        <authorList>
            <person name="Dougan E. K."/>
            <person name="Rhodes N."/>
            <person name="Thang M."/>
            <person name="Chan C."/>
        </authorList>
    </citation>
    <scope>NUCLEOTIDE SEQUENCE</scope>
</reference>
<sequence length="934" mass="102106">MAATTGFVNPIANPARYKKYNGVNLETLCMAAYQGDIEQLEVLLRKGDEDHIFNGDVNTHYTDVNALHMASMAGHAKCVKLLLEAQADPHVRCVAPEGKDPKTAETAKDKATKFKHKEVITLLEKAEGQTAKGWYQEDGIANNQKLYAEPKPAKKVAPAAAPKAEPKAEAKAEPKAKAKAEPGKPTLPVALLFPGQGSQYVKMLDGVKDMQEVKDMLAKASKILGYDLLNMCMEGPEEKLAETRYCQPAMFVGGLAGVCKLQAQNAEAATRPRCMAGLSLGEYTALCAAGVLSFEDGLTLVKLRGEAMQEAAQVGKQAMISVAGLDQKALEQCCAEAEKKEGQGAVCRIANALFPKGFSCAGTEKAVNELKTIAEKKGALQAKLLKTGGAFHTSLMQPAQEKLEKALQEALPKMSPPTCDVYMNVTGQVLPAGTDPKVILELLQKQLTSPVLWTTSIEKMIKDGITEFYECGPQKQLKAMMKRIDNKMWNKTTSVEVIGGGGGEDRLFMYAKNIHMHSLPCAPDNDEMMTVEGHVNDRRQHWADAWAKGRVSEKAKPRPRKGGRGRRRSSAAGLLAQMAHVTDDKDKASLLQLAEGSGAHGEEWGFLSQAAQYLERLKSGLLLSEEHVQATSRCFDRLKNPDTKLLAKELVPKAMQDLGIHNPDEQAVAKITDEVAPYSQLDLNDLKDILEKWLDKEREAMEAIFKSMDQDSNGKVSIKELCLYLGAIGIVPVRTRVKEVVDLIDVDKSGTLEYEEVAWGPEYTLAFVLDQSLAPACLSSPAVAQEDAPPAEQWQALGNRGLKFIELRPGKGVAADEGSTVRVQWSGRLYSKQGWSYGRCNDPDCELRFKVGDGSTIAGLDEGIRGMREGGYRRFLIPPPIAYQEGQDLQPLPDRDDMKRRLYNTVFNKVRIANGEGSTLGTIVLDVVLKRVVV</sequence>
<dbReference type="PROSITE" id="PS50059">
    <property type="entry name" value="FKBP_PPIASE"/>
    <property type="match status" value="1"/>
</dbReference>
<dbReference type="SUPFAM" id="SSF48403">
    <property type="entry name" value="Ankyrin repeat"/>
    <property type="match status" value="1"/>
</dbReference>
<keyword evidence="3" id="KW-0413">Isomerase</keyword>
<keyword evidence="3" id="KW-0697">Rotamase</keyword>
<dbReference type="GO" id="GO:0016740">
    <property type="term" value="F:transferase activity"/>
    <property type="evidence" value="ECO:0007669"/>
    <property type="project" value="InterPro"/>
</dbReference>
<dbReference type="InterPro" id="IPR014043">
    <property type="entry name" value="Acyl_transferase_dom"/>
</dbReference>
<dbReference type="Pfam" id="PF13499">
    <property type="entry name" value="EF-hand_7"/>
    <property type="match status" value="1"/>
</dbReference>
<feature type="region of interest" description="Disordered" evidence="4">
    <location>
        <begin position="152"/>
        <end position="183"/>
    </location>
</feature>
<dbReference type="Gene3D" id="3.40.366.10">
    <property type="entry name" value="Malonyl-Coenzyme A Acyl Carrier Protein, domain 2"/>
    <property type="match status" value="1"/>
</dbReference>
<dbReference type="GO" id="GO:0005783">
    <property type="term" value="C:endoplasmic reticulum"/>
    <property type="evidence" value="ECO:0007669"/>
    <property type="project" value="UniProtKB-ARBA"/>
</dbReference>
<gene>
    <name evidence="7" type="primary">MCAT</name>
    <name evidence="7" type="ORF">SNAT2548_LOCUS32483</name>
</gene>
<keyword evidence="8" id="KW-1185">Reference proteome</keyword>
<comment type="caution">
    <text evidence="7">The sequence shown here is derived from an EMBL/GenBank/DDBJ whole genome shotgun (WGS) entry which is preliminary data.</text>
</comment>
<proteinExistence type="predicted"/>
<dbReference type="InterPro" id="IPR001179">
    <property type="entry name" value="PPIase_FKBP_dom"/>
</dbReference>
<dbReference type="SUPFAM" id="SSF54534">
    <property type="entry name" value="FKBP-like"/>
    <property type="match status" value="1"/>
</dbReference>
<evidence type="ECO:0000256" key="2">
    <source>
        <dbReference type="PROSITE-ProRule" id="PRU00023"/>
    </source>
</evidence>
<dbReference type="EMBL" id="CAJNDS010002712">
    <property type="protein sequence ID" value="CAE7570583.1"/>
    <property type="molecule type" value="Genomic_DNA"/>
</dbReference>
<evidence type="ECO:0000256" key="4">
    <source>
        <dbReference type="SAM" id="MobiDB-lite"/>
    </source>
</evidence>
<keyword evidence="1" id="KW-0106">Calcium</keyword>
<feature type="region of interest" description="Disordered" evidence="4">
    <location>
        <begin position="547"/>
        <end position="572"/>
    </location>
</feature>
<feature type="compositionally biased region" description="Basic residues" evidence="4">
    <location>
        <begin position="557"/>
        <end position="569"/>
    </location>
</feature>
<dbReference type="AlphaFoldDB" id="A0A812UMC1"/>
<dbReference type="InterPro" id="IPR036770">
    <property type="entry name" value="Ankyrin_rpt-contain_sf"/>
</dbReference>
<dbReference type="Gene3D" id="1.25.40.20">
    <property type="entry name" value="Ankyrin repeat-containing domain"/>
    <property type="match status" value="1"/>
</dbReference>
<dbReference type="InterPro" id="IPR016036">
    <property type="entry name" value="Malonyl_transacylase_ACP-bd"/>
</dbReference>
<feature type="repeat" description="ANK" evidence="2">
    <location>
        <begin position="62"/>
        <end position="94"/>
    </location>
</feature>
<dbReference type="SMART" id="SM00827">
    <property type="entry name" value="PKS_AT"/>
    <property type="match status" value="1"/>
</dbReference>
<dbReference type="InterPro" id="IPR046357">
    <property type="entry name" value="PPIase_dom_sf"/>
</dbReference>
<dbReference type="SUPFAM" id="SSF52151">
    <property type="entry name" value="FabD/lysophospholipase-like"/>
    <property type="match status" value="1"/>
</dbReference>
<dbReference type="Pfam" id="PF12796">
    <property type="entry name" value="Ank_2"/>
    <property type="match status" value="1"/>
</dbReference>
<dbReference type="InterPro" id="IPR018247">
    <property type="entry name" value="EF_Hand_1_Ca_BS"/>
</dbReference>
<keyword evidence="2" id="KW-0040">ANK repeat</keyword>
<feature type="domain" description="PPIase FKBP-type" evidence="5">
    <location>
        <begin position="818"/>
        <end position="883"/>
    </location>
</feature>
<evidence type="ECO:0000313" key="7">
    <source>
        <dbReference type="EMBL" id="CAE7570583.1"/>
    </source>
</evidence>
<feature type="domain" description="EF-hand" evidence="6">
    <location>
        <begin position="696"/>
        <end position="731"/>
    </location>
</feature>
<dbReference type="Pfam" id="PF00254">
    <property type="entry name" value="FKBP_C"/>
    <property type="match status" value="1"/>
</dbReference>
<dbReference type="PANTHER" id="PTHR47170:SF2">
    <property type="entry name" value="MALONYL-COA:ACP TRANSACYLASE (MAT) DOMAIN-CONTAINING PROTEIN"/>
    <property type="match status" value="1"/>
</dbReference>
<protein>
    <recommendedName>
        <fullName evidence="3">peptidylprolyl isomerase</fullName>
        <ecNumber evidence="3">5.2.1.8</ecNumber>
    </recommendedName>
</protein>
<dbReference type="SMART" id="SM00054">
    <property type="entry name" value="EFh"/>
    <property type="match status" value="2"/>
</dbReference>
<dbReference type="SUPFAM" id="SSF55048">
    <property type="entry name" value="Probable ACP-binding domain of malonyl-CoA ACP transacylase"/>
    <property type="match status" value="1"/>
</dbReference>
<dbReference type="InterPro" id="IPR002048">
    <property type="entry name" value="EF_hand_dom"/>
</dbReference>
<name>A0A812UMC1_9DINO</name>
<evidence type="ECO:0000259" key="5">
    <source>
        <dbReference type="PROSITE" id="PS50059"/>
    </source>
</evidence>
<dbReference type="Pfam" id="PF00698">
    <property type="entry name" value="Acyl_transf_1"/>
    <property type="match status" value="1"/>
</dbReference>
<dbReference type="CDD" id="cd00051">
    <property type="entry name" value="EFh"/>
    <property type="match status" value="1"/>
</dbReference>
<dbReference type="Proteomes" id="UP000604046">
    <property type="component" value="Unassembled WGS sequence"/>
</dbReference>
<organism evidence="7 8">
    <name type="scientific">Symbiodinium natans</name>
    <dbReference type="NCBI Taxonomy" id="878477"/>
    <lineage>
        <taxon>Eukaryota</taxon>
        <taxon>Sar</taxon>
        <taxon>Alveolata</taxon>
        <taxon>Dinophyceae</taxon>
        <taxon>Suessiales</taxon>
        <taxon>Symbiodiniaceae</taxon>
        <taxon>Symbiodinium</taxon>
    </lineage>
</organism>
<dbReference type="InterPro" id="IPR052760">
    <property type="entry name" value="Mitochondrial_malonyltrans"/>
</dbReference>
<dbReference type="InterPro" id="IPR002110">
    <property type="entry name" value="Ankyrin_rpt"/>
</dbReference>
<dbReference type="InterPro" id="IPR001227">
    <property type="entry name" value="Ac_transferase_dom_sf"/>
</dbReference>
<dbReference type="PANTHER" id="PTHR47170">
    <property type="entry name" value="MALONYL-COA ACP TRANSACYLASE, ACP-BINDING"/>
    <property type="match status" value="1"/>
</dbReference>
<comment type="catalytic activity">
    <reaction evidence="3">
        <text>[protein]-peptidylproline (omega=180) = [protein]-peptidylproline (omega=0)</text>
        <dbReference type="Rhea" id="RHEA:16237"/>
        <dbReference type="Rhea" id="RHEA-COMP:10747"/>
        <dbReference type="Rhea" id="RHEA-COMP:10748"/>
        <dbReference type="ChEBI" id="CHEBI:83833"/>
        <dbReference type="ChEBI" id="CHEBI:83834"/>
        <dbReference type="EC" id="5.2.1.8"/>
    </reaction>
</comment>
<dbReference type="PROSITE" id="PS00018">
    <property type="entry name" value="EF_HAND_1"/>
    <property type="match status" value="2"/>
</dbReference>
<dbReference type="OrthoDB" id="541883at2759"/>
<dbReference type="PROSITE" id="PS50297">
    <property type="entry name" value="ANK_REP_REGION"/>
    <property type="match status" value="1"/>
</dbReference>
<evidence type="ECO:0000256" key="3">
    <source>
        <dbReference type="PROSITE-ProRule" id="PRU00277"/>
    </source>
</evidence>
<dbReference type="PROSITE" id="PS50088">
    <property type="entry name" value="ANK_REPEAT"/>
    <property type="match status" value="1"/>
</dbReference>
<feature type="compositionally biased region" description="Basic and acidic residues" evidence="4">
    <location>
        <begin position="164"/>
        <end position="182"/>
    </location>
</feature>
<dbReference type="GO" id="GO:0003755">
    <property type="term" value="F:peptidyl-prolyl cis-trans isomerase activity"/>
    <property type="evidence" value="ECO:0007669"/>
    <property type="project" value="UniProtKB-KW"/>
</dbReference>
<dbReference type="Gene3D" id="3.10.50.40">
    <property type="match status" value="1"/>
</dbReference>